<keyword evidence="20" id="KW-1185">Reference proteome</keyword>
<dbReference type="EMBL" id="KZ454991">
    <property type="protein sequence ID" value="PKI83764.1"/>
    <property type="molecule type" value="Genomic_DNA"/>
</dbReference>
<organism evidence="19 20">
    <name type="scientific">Malassezia vespertilionis</name>
    <dbReference type="NCBI Taxonomy" id="2020962"/>
    <lineage>
        <taxon>Eukaryota</taxon>
        <taxon>Fungi</taxon>
        <taxon>Dikarya</taxon>
        <taxon>Basidiomycota</taxon>
        <taxon>Ustilaginomycotina</taxon>
        <taxon>Malasseziomycetes</taxon>
        <taxon>Malasseziales</taxon>
        <taxon>Malasseziaceae</taxon>
        <taxon>Malassezia</taxon>
    </lineage>
</organism>
<evidence type="ECO:0000256" key="7">
    <source>
        <dbReference type="ARBA" id="ARBA00022892"/>
    </source>
</evidence>
<evidence type="ECO:0000259" key="16">
    <source>
        <dbReference type="PROSITE" id="PS50018"/>
    </source>
</evidence>
<dbReference type="GO" id="GO:0005096">
    <property type="term" value="F:GTPase activator activity"/>
    <property type="evidence" value="ECO:0007669"/>
    <property type="project" value="TreeGrafter"/>
</dbReference>
<comment type="subunit">
    <text evidence="4">Oligomeric complex that consists of at least the alpha, beta, beta', gamma, delta, epsilon and zeta subunits.</text>
</comment>
<evidence type="ECO:0000256" key="9">
    <source>
        <dbReference type="ARBA" id="ARBA00023034"/>
    </source>
</evidence>
<dbReference type="Gene3D" id="1.10.418.10">
    <property type="entry name" value="Calponin-like domain"/>
    <property type="match status" value="1"/>
</dbReference>
<dbReference type="InterPro" id="IPR000048">
    <property type="entry name" value="IQ_motif_EF-hand-BS"/>
</dbReference>
<evidence type="ECO:0000256" key="13">
    <source>
        <dbReference type="ARBA" id="ARBA00075766"/>
    </source>
</evidence>
<dbReference type="Gene3D" id="1.10.8.1310">
    <property type="match status" value="1"/>
</dbReference>
<gene>
    <name evidence="19" type="ORF">MVES_002660</name>
</gene>
<reference evidence="19 20" key="1">
    <citation type="submission" date="2017-10" db="EMBL/GenBank/DDBJ databases">
        <title>A novel species of cold-tolerant Malassezia isolated from bats.</title>
        <authorList>
            <person name="Lorch J.M."/>
            <person name="Palmer J.M."/>
            <person name="Vanderwolf K.J."/>
            <person name="Schmidt K.Z."/>
            <person name="Verant M.L."/>
            <person name="Weller T.J."/>
            <person name="Blehert D.S."/>
        </authorList>
    </citation>
    <scope>NUCLEOTIDE SEQUENCE [LARGE SCALE GENOMIC DNA]</scope>
    <source>
        <strain evidence="19 20">NWHC:44797-103</strain>
    </source>
</reference>
<dbReference type="GO" id="GO:0030663">
    <property type="term" value="C:COPI-coated vesicle membrane"/>
    <property type="evidence" value="ECO:0007669"/>
    <property type="project" value="UniProtKB-SubCell"/>
</dbReference>
<feature type="domain" description="Rab-GAP TBC" evidence="18">
    <location>
        <begin position="12"/>
        <end position="200"/>
    </location>
</feature>
<dbReference type="Proteomes" id="UP000232875">
    <property type="component" value="Unassembled WGS sequence"/>
</dbReference>
<evidence type="ECO:0000259" key="17">
    <source>
        <dbReference type="PROSITE" id="PS50021"/>
    </source>
</evidence>
<evidence type="ECO:0000256" key="2">
    <source>
        <dbReference type="ARBA" id="ARBA00004347"/>
    </source>
</evidence>
<feature type="region of interest" description="Disordered" evidence="14">
    <location>
        <begin position="946"/>
        <end position="1068"/>
    </location>
</feature>
<dbReference type="PROSITE" id="PS50086">
    <property type="entry name" value="TBC_RABGAP"/>
    <property type="match status" value="1"/>
</dbReference>
<dbReference type="PROSITE" id="PS50096">
    <property type="entry name" value="IQ"/>
    <property type="match status" value="8"/>
</dbReference>
<dbReference type="Gene3D" id="3.30.450.60">
    <property type="match status" value="1"/>
</dbReference>
<dbReference type="PROSITE" id="PS50021">
    <property type="entry name" value="CH"/>
    <property type="match status" value="1"/>
</dbReference>
<dbReference type="Pfam" id="PF01217">
    <property type="entry name" value="Clat_adaptor_s"/>
    <property type="match status" value="1"/>
</dbReference>
<dbReference type="SUPFAM" id="SSF47576">
    <property type="entry name" value="Calponin-homology domain, CH-domain"/>
    <property type="match status" value="1"/>
</dbReference>
<dbReference type="PROSITE" id="PS50018">
    <property type="entry name" value="RAS_GTPASE_ACTIV_2"/>
    <property type="match status" value="1"/>
</dbReference>
<feature type="region of interest" description="Disordered" evidence="14">
    <location>
        <begin position="887"/>
        <end position="910"/>
    </location>
</feature>
<keyword evidence="9" id="KW-0333">Golgi apparatus</keyword>
<dbReference type="SUPFAM" id="SSF64356">
    <property type="entry name" value="SNARE-like"/>
    <property type="match status" value="1"/>
</dbReference>
<evidence type="ECO:0000256" key="5">
    <source>
        <dbReference type="ARBA" id="ARBA00022448"/>
    </source>
</evidence>
<proteinExistence type="inferred from homology"/>
<evidence type="ECO:0000256" key="1">
    <source>
        <dbReference type="ARBA" id="ARBA00004255"/>
    </source>
</evidence>
<dbReference type="GO" id="GO:0005516">
    <property type="term" value="F:calmodulin binding"/>
    <property type="evidence" value="ECO:0007669"/>
    <property type="project" value="TreeGrafter"/>
</dbReference>
<keyword evidence="11" id="KW-0968">Cytoplasmic vesicle</keyword>
<keyword evidence="5" id="KW-0813">Transport</keyword>
<dbReference type="SUPFAM" id="SSF47923">
    <property type="entry name" value="Ypt/Rab-GAP domain of gyp1p"/>
    <property type="match status" value="1"/>
</dbReference>
<comment type="function">
    <text evidence="12">The coatomer is a cytosolic protein complex that binds to dilysine motifs and reversibly associates with Golgi non-clathrin-coated vesicles, which further mediate biosynthetic protein transport from the ER, via the Golgi up to the trans Golgi network. Coatomer complex is required for budding from Golgi membranes, and is essential for the retrograde Golgi-to-ER transport of dilysine-tagged proteins. The zeta subunit may be involved in regulating the coat assembly and, hence, the rate of biosynthetic protein transport due to its association-dissociation properties with the coatomer complex.</text>
</comment>
<keyword evidence="15" id="KW-1133">Transmembrane helix</keyword>
<evidence type="ECO:0000256" key="15">
    <source>
        <dbReference type="SAM" id="Phobius"/>
    </source>
</evidence>
<dbReference type="InterPro" id="IPR001936">
    <property type="entry name" value="RasGAP_dom"/>
</dbReference>
<keyword evidence="15" id="KW-0812">Transmembrane</keyword>
<evidence type="ECO:0000256" key="12">
    <source>
        <dbReference type="ARBA" id="ARBA00045555"/>
    </source>
</evidence>
<dbReference type="Gene3D" id="1.10.472.80">
    <property type="entry name" value="Ypt/Rab-GAP domain of gyp1p, domain 3"/>
    <property type="match status" value="1"/>
</dbReference>
<dbReference type="FunFam" id="3.30.450.60:FF:000013">
    <property type="entry name" value="Coatomer subunit zeta"/>
    <property type="match status" value="1"/>
</dbReference>
<dbReference type="SMART" id="SM00033">
    <property type="entry name" value="CH"/>
    <property type="match status" value="1"/>
</dbReference>
<dbReference type="GO" id="GO:1903479">
    <property type="term" value="P:mitotic actomyosin contractile ring assembly actin filament organization"/>
    <property type="evidence" value="ECO:0007669"/>
    <property type="project" value="TreeGrafter"/>
</dbReference>
<dbReference type="InterPro" id="IPR001715">
    <property type="entry name" value="CH_dom"/>
</dbReference>
<dbReference type="CDD" id="cd21206">
    <property type="entry name" value="CH_IQGAP"/>
    <property type="match status" value="1"/>
</dbReference>
<evidence type="ECO:0000256" key="4">
    <source>
        <dbReference type="ARBA" id="ARBA00011775"/>
    </source>
</evidence>
<comment type="similarity">
    <text evidence="3">Belongs to the adaptor complexes small subunit family.</text>
</comment>
<feature type="domain" description="Calponin-homology (CH)" evidence="17">
    <location>
        <begin position="722"/>
        <end position="829"/>
    </location>
</feature>
<feature type="transmembrane region" description="Helical" evidence="15">
    <location>
        <begin position="348"/>
        <end position="370"/>
    </location>
</feature>
<dbReference type="SUPFAM" id="SSF48350">
    <property type="entry name" value="GTPase activation domain, GAP"/>
    <property type="match status" value="1"/>
</dbReference>
<evidence type="ECO:0000256" key="6">
    <source>
        <dbReference type="ARBA" id="ARBA00022490"/>
    </source>
</evidence>
<dbReference type="OrthoDB" id="775356at2759"/>
<dbReference type="InterPro" id="IPR035969">
    <property type="entry name" value="Rab-GAP_TBC_sf"/>
</dbReference>
<dbReference type="Pfam" id="PF00566">
    <property type="entry name" value="RabGAP-TBC"/>
    <property type="match status" value="1"/>
</dbReference>
<feature type="domain" description="Ras-GAP" evidence="16">
    <location>
        <begin position="1587"/>
        <end position="1815"/>
    </location>
</feature>
<dbReference type="SMART" id="SM00323">
    <property type="entry name" value="RasGAP"/>
    <property type="match status" value="1"/>
</dbReference>
<feature type="region of interest" description="Disordered" evidence="14">
    <location>
        <begin position="639"/>
        <end position="699"/>
    </location>
</feature>
<dbReference type="InterPro" id="IPR008936">
    <property type="entry name" value="Rho_GTPase_activation_prot"/>
</dbReference>
<evidence type="ECO:0000313" key="20">
    <source>
        <dbReference type="Proteomes" id="UP000232875"/>
    </source>
</evidence>
<dbReference type="Gene3D" id="1.10.506.10">
    <property type="entry name" value="GTPase Activation - p120gap, domain 1"/>
    <property type="match status" value="1"/>
</dbReference>
<keyword evidence="6" id="KW-0963">Cytoplasm</keyword>
<evidence type="ECO:0000256" key="14">
    <source>
        <dbReference type="SAM" id="MobiDB-lite"/>
    </source>
</evidence>
<feature type="compositionally biased region" description="Polar residues" evidence="14">
    <location>
        <begin position="586"/>
        <end position="598"/>
    </location>
</feature>
<dbReference type="GO" id="GO:0015031">
    <property type="term" value="P:protein transport"/>
    <property type="evidence" value="ECO:0007669"/>
    <property type="project" value="UniProtKB-KW"/>
</dbReference>
<dbReference type="InterPro" id="IPR022775">
    <property type="entry name" value="AP_mu_sigma_su"/>
</dbReference>
<evidence type="ECO:0000259" key="18">
    <source>
        <dbReference type="PROSITE" id="PS50086"/>
    </source>
</evidence>
<keyword evidence="7" id="KW-0931">ER-Golgi transport</keyword>
<dbReference type="GO" id="GO:0051015">
    <property type="term" value="F:actin filament binding"/>
    <property type="evidence" value="ECO:0007669"/>
    <property type="project" value="TreeGrafter"/>
</dbReference>
<dbReference type="InterPro" id="IPR000195">
    <property type="entry name" value="Rab-GAP-TBC_dom"/>
</dbReference>
<dbReference type="GO" id="GO:0110085">
    <property type="term" value="C:mitotic actomyosin contractile ring"/>
    <property type="evidence" value="ECO:0007669"/>
    <property type="project" value="TreeGrafter"/>
</dbReference>
<evidence type="ECO:0000256" key="11">
    <source>
        <dbReference type="ARBA" id="ARBA00023329"/>
    </source>
</evidence>
<dbReference type="GO" id="GO:0000139">
    <property type="term" value="C:Golgi membrane"/>
    <property type="evidence" value="ECO:0007669"/>
    <property type="project" value="UniProtKB-SubCell"/>
</dbReference>
<dbReference type="Pfam" id="PF00307">
    <property type="entry name" value="CH"/>
    <property type="match status" value="1"/>
</dbReference>
<dbReference type="InterPro" id="IPR000593">
    <property type="entry name" value="RasGAP_C"/>
</dbReference>
<dbReference type="STRING" id="2020962.A0A2N1JB47"/>
<accession>A0A2N1JB47</accession>
<feature type="compositionally biased region" description="Polar residues" evidence="14">
    <location>
        <begin position="687"/>
        <end position="699"/>
    </location>
</feature>
<dbReference type="GO" id="GO:0016192">
    <property type="term" value="P:vesicle-mediated transport"/>
    <property type="evidence" value="ECO:0007669"/>
    <property type="project" value="UniProtKB-KW"/>
</dbReference>
<protein>
    <recommendedName>
        <fullName evidence="13">Zeta-coat protein</fullName>
    </recommendedName>
</protein>
<dbReference type="Pfam" id="PF03836">
    <property type="entry name" value="RasGAP_C"/>
    <property type="match status" value="1"/>
</dbReference>
<name>A0A2N1JB47_9BASI</name>
<evidence type="ECO:0000256" key="10">
    <source>
        <dbReference type="ARBA" id="ARBA00023136"/>
    </source>
</evidence>
<keyword evidence="8" id="KW-0653">Protein transport</keyword>
<evidence type="ECO:0000256" key="3">
    <source>
        <dbReference type="ARBA" id="ARBA00006972"/>
    </source>
</evidence>
<feature type="region of interest" description="Disordered" evidence="14">
    <location>
        <begin position="579"/>
        <end position="603"/>
    </location>
</feature>
<evidence type="ECO:0000256" key="8">
    <source>
        <dbReference type="ARBA" id="ARBA00022927"/>
    </source>
</evidence>
<keyword evidence="10 15" id="KW-0472">Membrane</keyword>
<dbReference type="PANTHER" id="PTHR14149">
    <property type="entry name" value="RAS GTPASE-ACTIVATING PROTEIN WITH IQ MOTIF"/>
    <property type="match status" value="1"/>
</dbReference>
<dbReference type="SMART" id="SM00015">
    <property type="entry name" value="IQ"/>
    <property type="match status" value="7"/>
</dbReference>
<comment type="subcellular location">
    <subcellularLocation>
        <location evidence="2">Cytoplasmic vesicle</location>
        <location evidence="2">COPI-coated vesicle membrane</location>
        <topology evidence="2">Peripheral membrane protein</topology>
        <orientation evidence="2">Cytoplasmic side</orientation>
    </subcellularLocation>
    <subcellularLocation>
        <location evidence="1">Golgi apparatus membrane</location>
        <topology evidence="1">Peripheral membrane protein</topology>
        <orientation evidence="1">Cytoplasmic side</orientation>
    </subcellularLocation>
</comment>
<dbReference type="Pfam" id="PF00616">
    <property type="entry name" value="RasGAP"/>
    <property type="match status" value="1"/>
</dbReference>
<feature type="compositionally biased region" description="Basic and acidic residues" evidence="14">
    <location>
        <begin position="639"/>
        <end position="650"/>
    </location>
</feature>
<dbReference type="InterPro" id="IPR011012">
    <property type="entry name" value="Longin-like_dom_sf"/>
</dbReference>
<evidence type="ECO:0000313" key="19">
    <source>
        <dbReference type="EMBL" id="PKI83764.1"/>
    </source>
</evidence>
<dbReference type="PANTHER" id="PTHR14149:SF14">
    <property type="entry name" value="CALPONIN-HOMOLOGY (CH) DOMAIN-CONTAINING PROTEIN"/>
    <property type="match status" value="1"/>
</dbReference>
<dbReference type="InterPro" id="IPR036872">
    <property type="entry name" value="CH_dom_sf"/>
</dbReference>
<dbReference type="SUPFAM" id="SSF143885">
    <property type="entry name" value="RGC domain-like"/>
    <property type="match status" value="1"/>
</dbReference>
<sequence length="2217" mass="251018">MAQRAAQTDAAVRDGWERVSAWASLLGVEEVEGRIVLDAHRDEAQVRLDVQRSFGGAAPHVQAAQRAMLSALVVGTLRTYPHLHYYQGFHDLVALLVVAAGDPTQWTDEHRATMQACTDRFALFLVRDSMAPTMAPVVGHLKIVRNILRAVDLPYALALERTFAPGHMLVALPWVLTMLAHNVRNVAHACNIMDYILREGGPAGILYLSAALLHERKPALLGAAAAEHVAYIEDMDPALVHTTLATLELLDDAMLTRLCTSASELRARFPLDCPIVRADSIITESSVLATWGQRTRTDALARAYACASLAPIRDNGPWTPPAARQDNIRVRAQMLHSLRRTLIMPRTYTFLLLSSMSLVFGGSFLSSTMMNLTLYTTRAVLILDADGSRVYAKYFQPPQETLQENGAANAAFAQTLPPGLAPLIAKNPYQTLKEQHALEHAVWEKARRASGDLFQYDNNLVLFKASYDIYVVVIAPERENELMMHSFLGSLHDALNVLLQGQIDKRTVLDNLDLVTLAIDECVDDGIILETDSAAITNRVTRPRADATEVQITEQTLMNAYTNFRDSFAQRLGGLVPQRRPLREPLQSNATRRNTSVDTSEKSGYLAKLRPIGRIERASPASPSPTGIAANPFVRASLARDEEKVEEKAPTPRAFGKESSFAAAKRMFSADAENEPRGKSAAPKNAPPQSTAANETSLPTMRLARQSLATAPKDTGQAYEYLCHCSEAQQWIESCIGEHLGGDIADMGEEMRNGIALAKLAKHFEPECVPRIFVHPRLQFRHTDNINYFFRFVDKIRLPNCFRFELTDLYEKKNFPKVVYTIHALSWFMAHQGRADKVDDLLGKLHFDPTQLSKTQKSIDTAGGTMPSFSGVGQALAQEMGTRTAARKVDADWIKPRHTTPASPAPRPVDTRAQDALARTMDDERKAALHRSIQDEARARALQLTQERERKRIEQDKERERERQARQSEREKEREERQARLDALGRERELQREARDKERDSERQRKRADDESERERQRKRREEEYRRERERTQREHETLRAKEALLAEERDARAKEREAGEARLERERERDALLAQERRDKERFQRELEFELERKRQLEEHAQELAKARAETAAAEERLRMLAEDAARREKQEKDKALAALAARLGAAVRGAQARRAFSTIRAALHERSSAYTPIQAQVRGVRMRQQLASERKRVAALVCGRMVVQLQAAVRGELYRRAFYQRFETLDAAEHSIEQFQAHARGALARRRIFALLLQLERHMGVFVGVQASVRVLLVQQRLLGSVQSLRSDMVCVVHMQAQARGAIARRAYAQMRAAFCHAATVRSVERMQTSLRAALSRRRHQALRKEITRVQPDFTHVQAAVRGMLVRQEHRWWTAHLHASEPVAVYLQSLVRGVLVRRAFARKWGHYIAHRHDIIHVQALVRARKQARDYARLRAVHPPLAAVRAYAHLLDNSDEVQEALAAERLRADIVQRIRENKAMESVVEGLETKNAILIRNKMGIEEKAMQRTERGLLGVGEVRHKHSVLADANDPFTELARDRSSTRRRALYEALFYLVQTRPQYLAKLLVLTNEAQAISDEDRAQFEQTVLAIFNYASQPREEYLLLKLLQRTIVEELASVPELGAFVHGYAPFHRLLVHFSRGVRECAYLAQLFGPLVRRIAEERDVDMEIDPSVLHRQRVEHEERATGMRVPQPLLVDFDEALNDPHTRTAFIRHLQALREIADLFLHALCGAEPQMPYGMRYIARELHHALMARFPDAPHTDIVRGVAAIVYQRYMHPAIVAPESISASIPLVEALPRKNLAAVSLLLLQIARGVPFGDDQPCLQPLNEYVLQNAPRVQHWIQHLIDTCPDPELVFGTDEYTDAASTHAPVIYVSPNQVYAVHQLLCNNLANLVTRADDPLQAMLSELGAPPVSHSKELDTARNAEIMLELSRRLTGVEDVHAEAGALFVETKRLVLAVLTIQTADDLLQLFLAPVTEADEHAWEAQLARGNLRDLQHLSFAELKAATLENMLRLEQMGKVRRVWQFQEMLDALARDIRSQHRRRAHRHGELAMLQGTLSKLAAHNAFLHVQITEYREYADQTIKTMQRRSHPFTLPFTKQYFHVRHLKAQGALPRFGSYKFSAARLREKQVLVHVDGPEYMLTDHVTLTISCDEPGVFMIGAAVSGIEAGTHTLRMEELLEAQYNGQQSLQVLDRAVTLDVPHLVQLINKKFYT</sequence>